<dbReference type="AlphaFoldDB" id="A0A127QDW8"/>
<dbReference type="FunFam" id="3.40.50.1000:FF:000029">
    <property type="entry name" value="3-deoxy-D-manno-octulosonate 8-phosphate phosphatase KdsC"/>
    <property type="match status" value="1"/>
</dbReference>
<dbReference type="PIRSF" id="PIRSF006118">
    <property type="entry name" value="KDO8-P_Ptase"/>
    <property type="match status" value="1"/>
</dbReference>
<evidence type="ECO:0000256" key="7">
    <source>
        <dbReference type="ARBA" id="ARBA00022723"/>
    </source>
</evidence>
<dbReference type="InterPro" id="IPR023214">
    <property type="entry name" value="HAD_sf"/>
</dbReference>
<accession>A0A127QDW8</accession>
<comment type="cofactor">
    <cofactor evidence="2 11">
        <name>Mg(2+)</name>
        <dbReference type="ChEBI" id="CHEBI:18420"/>
    </cofactor>
</comment>
<proteinExistence type="inferred from homology"/>
<dbReference type="SFLD" id="SFLDG01136">
    <property type="entry name" value="C1.6:_Phosphoserine_Phosphatas"/>
    <property type="match status" value="1"/>
</dbReference>
<evidence type="ECO:0000256" key="8">
    <source>
        <dbReference type="ARBA" id="ARBA00022801"/>
    </source>
</evidence>
<comment type="subunit">
    <text evidence="4">Homotetramer.</text>
</comment>
<evidence type="ECO:0000313" key="13">
    <source>
        <dbReference type="Proteomes" id="UP000071778"/>
    </source>
</evidence>
<evidence type="ECO:0000256" key="2">
    <source>
        <dbReference type="ARBA" id="ARBA00001946"/>
    </source>
</evidence>
<dbReference type="EC" id="3.1.3.45" evidence="5"/>
<dbReference type="Proteomes" id="UP000071778">
    <property type="component" value="Chromosome"/>
</dbReference>
<sequence length="200" mass="21056">MAAGIPYNSASVNSALPEAELMARAARVRLMIFDVDGILTDGGLLYGADGEQLKRFNVLDGHGIKQLQQSGVATAIISARKSAVVSRRAADLGIAHVQQGVHDKHSAFIQLLAQLQLDAEACGFIGDDVIDLPILSQVGFAASVPNGHREVRARVHYVTQTAGGQGAAREVCDLIMQAQNTYEAALAAYLRPTPQGSAPA</sequence>
<dbReference type="SFLD" id="SFLDS00003">
    <property type="entry name" value="Haloacid_Dehalogenase"/>
    <property type="match status" value="1"/>
</dbReference>
<feature type="binding site" evidence="11">
    <location>
        <position position="127"/>
    </location>
    <ligand>
        <name>Mg(2+)</name>
        <dbReference type="ChEBI" id="CHEBI:18420"/>
    </ligand>
</feature>
<evidence type="ECO:0000313" key="12">
    <source>
        <dbReference type="EMBL" id="AMP08201.1"/>
    </source>
</evidence>
<evidence type="ECO:0000256" key="1">
    <source>
        <dbReference type="ARBA" id="ARBA00000898"/>
    </source>
</evidence>
<dbReference type="InterPro" id="IPR036412">
    <property type="entry name" value="HAD-like_sf"/>
</dbReference>
<keyword evidence="13" id="KW-1185">Reference proteome</keyword>
<feature type="binding site" evidence="11">
    <location>
        <position position="36"/>
    </location>
    <ligand>
        <name>substrate</name>
    </ligand>
</feature>
<dbReference type="Gene3D" id="3.40.50.1000">
    <property type="entry name" value="HAD superfamily/HAD-like"/>
    <property type="match status" value="1"/>
</dbReference>
<dbReference type="OrthoDB" id="9805604at2"/>
<dbReference type="GO" id="GO:0046872">
    <property type="term" value="F:metal ion binding"/>
    <property type="evidence" value="ECO:0007669"/>
    <property type="project" value="UniProtKB-KW"/>
</dbReference>
<organism evidence="12 13">
    <name type="scientific">Collimonas arenae</name>
    <dbReference type="NCBI Taxonomy" id="279058"/>
    <lineage>
        <taxon>Bacteria</taxon>
        <taxon>Pseudomonadati</taxon>
        <taxon>Pseudomonadota</taxon>
        <taxon>Betaproteobacteria</taxon>
        <taxon>Burkholderiales</taxon>
        <taxon>Oxalobacteraceae</taxon>
        <taxon>Collimonas</taxon>
    </lineage>
</organism>
<dbReference type="CDD" id="cd01630">
    <property type="entry name" value="HAD_KDO-like"/>
    <property type="match status" value="1"/>
</dbReference>
<dbReference type="NCBIfam" id="TIGR01670">
    <property type="entry name" value="KdsC-phosphatas"/>
    <property type="match status" value="1"/>
</dbReference>
<keyword evidence="7 11" id="KW-0479">Metal-binding</keyword>
<evidence type="ECO:0000256" key="9">
    <source>
        <dbReference type="ARBA" id="ARBA00022842"/>
    </source>
</evidence>
<keyword evidence="8 12" id="KW-0378">Hydrolase</keyword>
<comment type="similarity">
    <text evidence="3">Belongs to the KdsC family.</text>
</comment>
<dbReference type="SUPFAM" id="SSF56784">
    <property type="entry name" value="HAD-like"/>
    <property type="match status" value="1"/>
</dbReference>
<dbReference type="EMBL" id="CP013235">
    <property type="protein sequence ID" value="AMP08201.1"/>
    <property type="molecule type" value="Genomic_DNA"/>
</dbReference>
<evidence type="ECO:0000256" key="5">
    <source>
        <dbReference type="ARBA" id="ARBA00013066"/>
    </source>
</evidence>
<dbReference type="GO" id="GO:0019143">
    <property type="term" value="F:3-deoxy-manno-octulosonate-8-phosphatase activity"/>
    <property type="evidence" value="ECO:0007669"/>
    <property type="project" value="UniProtKB-EC"/>
</dbReference>
<evidence type="ECO:0000256" key="4">
    <source>
        <dbReference type="ARBA" id="ARBA00011881"/>
    </source>
</evidence>
<comment type="catalytic activity">
    <reaction evidence="1">
        <text>3-deoxy-alpha-D-manno-2-octulosonate-8-phosphate + H2O = 3-deoxy-alpha-D-manno-oct-2-ulosonate + phosphate</text>
        <dbReference type="Rhea" id="RHEA:11500"/>
        <dbReference type="ChEBI" id="CHEBI:15377"/>
        <dbReference type="ChEBI" id="CHEBI:43474"/>
        <dbReference type="ChEBI" id="CHEBI:85985"/>
        <dbReference type="ChEBI" id="CHEBI:85986"/>
        <dbReference type="EC" id="3.1.3.45"/>
    </reaction>
</comment>
<dbReference type="InterPro" id="IPR050793">
    <property type="entry name" value="CMP-NeuNAc_synthase"/>
</dbReference>
<dbReference type="PATRIC" id="fig|279058.18.peg.386"/>
<reference evidence="12 13" key="1">
    <citation type="submission" date="2015-11" db="EMBL/GenBank/DDBJ databases">
        <title>Exploring the genomic traits of fungus-feeding bacterial genus Collimonas.</title>
        <authorList>
            <person name="Song C."/>
            <person name="Schmidt R."/>
            <person name="de Jager V."/>
            <person name="Krzyzanowska D."/>
            <person name="Jongedijk E."/>
            <person name="Cankar K."/>
            <person name="Beekwilder J."/>
            <person name="van Veen A."/>
            <person name="de Boer W."/>
            <person name="van Veen J.A."/>
            <person name="Garbeva P."/>
        </authorList>
    </citation>
    <scope>NUCLEOTIDE SEQUENCE [LARGE SCALE GENOMIC DNA]</scope>
    <source>
        <strain evidence="12 13">Ter282</strain>
    </source>
</reference>
<protein>
    <recommendedName>
        <fullName evidence="6">3-deoxy-D-manno-octulosonate 8-phosphate phosphatase KdsC</fullName>
        <ecNumber evidence="5">3.1.3.45</ecNumber>
    </recommendedName>
    <alternativeName>
        <fullName evidence="10">KDO 8-P phosphatase</fullName>
    </alternativeName>
</protein>
<evidence type="ECO:0000256" key="6">
    <source>
        <dbReference type="ARBA" id="ARBA00020092"/>
    </source>
</evidence>
<dbReference type="PANTHER" id="PTHR21485:SF3">
    <property type="entry name" value="N-ACYLNEURAMINATE CYTIDYLYLTRANSFERASE"/>
    <property type="match status" value="1"/>
</dbReference>
<evidence type="ECO:0000256" key="11">
    <source>
        <dbReference type="PIRSR" id="PIRSR006118-2"/>
    </source>
</evidence>
<evidence type="ECO:0000256" key="10">
    <source>
        <dbReference type="ARBA" id="ARBA00031051"/>
    </source>
</evidence>
<dbReference type="InterPro" id="IPR010023">
    <property type="entry name" value="KdsC_fam"/>
</dbReference>
<dbReference type="PANTHER" id="PTHR21485">
    <property type="entry name" value="HAD SUPERFAMILY MEMBERS CMAS AND KDSC"/>
    <property type="match status" value="1"/>
</dbReference>
<gene>
    <name evidence="12" type="ORF">CAter282_0385</name>
</gene>
<dbReference type="GO" id="GO:0008781">
    <property type="term" value="F:N-acylneuraminate cytidylyltransferase activity"/>
    <property type="evidence" value="ECO:0007669"/>
    <property type="project" value="TreeGrafter"/>
</dbReference>
<evidence type="ECO:0000256" key="3">
    <source>
        <dbReference type="ARBA" id="ARBA00005893"/>
    </source>
</evidence>
<dbReference type="RefSeq" id="WP_061532049.1">
    <property type="nucleotide sequence ID" value="NZ_CP013233.1"/>
</dbReference>
<dbReference type="SFLD" id="SFLDG01138">
    <property type="entry name" value="C1.6.2:_Deoxy-d-mannose-octulo"/>
    <property type="match status" value="1"/>
</dbReference>
<feature type="binding site" evidence="11">
    <location>
        <position position="34"/>
    </location>
    <ligand>
        <name>Mg(2+)</name>
        <dbReference type="ChEBI" id="CHEBI:18420"/>
    </ligand>
</feature>
<keyword evidence="9 11" id="KW-0460">Magnesium</keyword>
<dbReference type="Pfam" id="PF08282">
    <property type="entry name" value="Hydrolase_3"/>
    <property type="match status" value="1"/>
</dbReference>
<name>A0A127QDW8_9BURK</name>